<gene>
    <name evidence="1" type="ORF">PG994_003059</name>
</gene>
<keyword evidence="2" id="KW-1185">Reference proteome</keyword>
<dbReference type="GeneID" id="92087531"/>
<protein>
    <submittedName>
        <fullName evidence="1">Uncharacterized protein</fullName>
    </submittedName>
</protein>
<name>A0ABR1W873_9PEZI</name>
<proteinExistence type="predicted"/>
<evidence type="ECO:0000313" key="1">
    <source>
        <dbReference type="EMBL" id="KAK8079252.1"/>
    </source>
</evidence>
<reference evidence="1 2" key="1">
    <citation type="submission" date="2023-01" db="EMBL/GenBank/DDBJ databases">
        <title>Analysis of 21 Apiospora genomes using comparative genomics revels a genus with tremendous synthesis potential of carbohydrate active enzymes and secondary metabolites.</title>
        <authorList>
            <person name="Sorensen T."/>
        </authorList>
    </citation>
    <scope>NUCLEOTIDE SEQUENCE [LARGE SCALE GENOMIC DNA]</scope>
    <source>
        <strain evidence="1 2">CBS 135458</strain>
    </source>
</reference>
<comment type="caution">
    <text evidence="1">The sequence shown here is derived from an EMBL/GenBank/DDBJ whole genome shotgun (WGS) entry which is preliminary data.</text>
</comment>
<dbReference type="Proteomes" id="UP001480595">
    <property type="component" value="Unassembled WGS sequence"/>
</dbReference>
<organism evidence="1 2">
    <name type="scientific">Apiospora phragmitis</name>
    <dbReference type="NCBI Taxonomy" id="2905665"/>
    <lineage>
        <taxon>Eukaryota</taxon>
        <taxon>Fungi</taxon>
        <taxon>Dikarya</taxon>
        <taxon>Ascomycota</taxon>
        <taxon>Pezizomycotina</taxon>
        <taxon>Sordariomycetes</taxon>
        <taxon>Xylariomycetidae</taxon>
        <taxon>Amphisphaeriales</taxon>
        <taxon>Apiosporaceae</taxon>
        <taxon>Apiospora</taxon>
    </lineage>
</organism>
<accession>A0ABR1W873</accession>
<dbReference type="EMBL" id="JAQQWL010000003">
    <property type="protein sequence ID" value="KAK8079252.1"/>
    <property type="molecule type" value="Genomic_DNA"/>
</dbReference>
<sequence length="104" mass="12542">MLYEHNSHELLVWYLFDRGPYPAEEIEEIGEGGLEQAQEDEELNEIAYAGTGDWITIQNLMNNRDTSLYDRLNRLKELHLQLQRLAYDMKRRIEAIERPGRWWY</sequence>
<dbReference type="RefSeq" id="XP_066720323.1">
    <property type="nucleotide sequence ID" value="XM_066854468.1"/>
</dbReference>
<evidence type="ECO:0000313" key="2">
    <source>
        <dbReference type="Proteomes" id="UP001480595"/>
    </source>
</evidence>